<proteinExistence type="predicted"/>
<gene>
    <name evidence="1" type="ORF">EV213_12245</name>
</gene>
<evidence type="ECO:0000313" key="1">
    <source>
        <dbReference type="EMBL" id="TDQ35258.1"/>
    </source>
</evidence>
<dbReference type="Proteomes" id="UP000295632">
    <property type="component" value="Unassembled WGS sequence"/>
</dbReference>
<dbReference type="AlphaFoldDB" id="A0A4V3D4E8"/>
<protein>
    <submittedName>
        <fullName evidence="1">Uncharacterized protein</fullName>
    </submittedName>
</protein>
<dbReference type="RefSeq" id="WP_133581967.1">
    <property type="nucleotide sequence ID" value="NZ_SNYJ01000022.1"/>
</dbReference>
<sequence length="67" mass="7442">MNNPTAYNHLVEVFGEDKAKLIGFGGFTFEAVHYLSNEQAAAAVKMIEKERAEKAAREEEDGQTDHS</sequence>
<comment type="caution">
    <text evidence="1">The sequence shown here is derived from an EMBL/GenBank/DDBJ whole genome shotgun (WGS) entry which is preliminary data.</text>
</comment>
<organism evidence="1 2">
    <name type="scientific">Aureibacillus halotolerans</name>
    <dbReference type="NCBI Taxonomy" id="1508390"/>
    <lineage>
        <taxon>Bacteria</taxon>
        <taxon>Bacillati</taxon>
        <taxon>Bacillota</taxon>
        <taxon>Bacilli</taxon>
        <taxon>Bacillales</taxon>
        <taxon>Bacillaceae</taxon>
        <taxon>Aureibacillus</taxon>
    </lineage>
</organism>
<reference evidence="1 2" key="1">
    <citation type="submission" date="2019-03" db="EMBL/GenBank/DDBJ databases">
        <title>Genomic Encyclopedia of Type Strains, Phase IV (KMG-IV): sequencing the most valuable type-strain genomes for metagenomic binning, comparative biology and taxonomic classification.</title>
        <authorList>
            <person name="Goeker M."/>
        </authorList>
    </citation>
    <scope>NUCLEOTIDE SEQUENCE [LARGE SCALE GENOMIC DNA]</scope>
    <source>
        <strain evidence="1 2">DSM 28697</strain>
    </source>
</reference>
<keyword evidence="2" id="KW-1185">Reference proteome</keyword>
<dbReference type="EMBL" id="SNYJ01000022">
    <property type="protein sequence ID" value="TDQ35258.1"/>
    <property type="molecule type" value="Genomic_DNA"/>
</dbReference>
<accession>A0A4V3D4E8</accession>
<evidence type="ECO:0000313" key="2">
    <source>
        <dbReference type="Proteomes" id="UP000295632"/>
    </source>
</evidence>
<name>A0A4V3D4E8_9BACI</name>